<dbReference type="SUPFAM" id="SSF140453">
    <property type="entry name" value="EsxAB dimer-like"/>
    <property type="match status" value="1"/>
</dbReference>
<accession>I0HJ31</accession>
<sequence length="106" mass="10598">MNVQMRMDPDAVAATGSTLAGIAQRMASDVAELDATVAGPANPWGEDESGSAFALAYQAILGHALGALGSYVQQMGDAAVSLTMQARAVATADLTAASEFSPGGLP</sequence>
<dbReference type="InterPro" id="IPR036689">
    <property type="entry name" value="ESAT-6-like_sf"/>
</dbReference>
<gene>
    <name evidence="1" type="ordered locus">AMIS_77980</name>
</gene>
<dbReference type="PATRIC" id="fig|512565.3.peg.7815"/>
<dbReference type="HOGENOM" id="CLU_2217372_0_0_11"/>
<dbReference type="EMBL" id="AP012319">
    <property type="protein sequence ID" value="BAL93018.1"/>
    <property type="molecule type" value="Genomic_DNA"/>
</dbReference>
<name>I0HJ31_ACTM4</name>
<dbReference type="KEGG" id="ams:AMIS_77980"/>
<evidence type="ECO:0000313" key="1">
    <source>
        <dbReference type="EMBL" id="BAL93018.1"/>
    </source>
</evidence>
<dbReference type="Proteomes" id="UP000007882">
    <property type="component" value="Chromosome"/>
</dbReference>
<organism evidence="1 2">
    <name type="scientific">Actinoplanes missouriensis (strain ATCC 14538 / DSM 43046 / CBS 188.64 / JCM 3121 / NBRC 102363 / NCIMB 12654 / NRRL B-3342 / UNCC 431)</name>
    <dbReference type="NCBI Taxonomy" id="512565"/>
    <lineage>
        <taxon>Bacteria</taxon>
        <taxon>Bacillati</taxon>
        <taxon>Actinomycetota</taxon>
        <taxon>Actinomycetes</taxon>
        <taxon>Micromonosporales</taxon>
        <taxon>Micromonosporaceae</taxon>
        <taxon>Actinoplanes</taxon>
    </lineage>
</organism>
<dbReference type="Gene3D" id="1.10.287.1060">
    <property type="entry name" value="ESAT-6-like"/>
    <property type="match status" value="1"/>
</dbReference>
<reference evidence="1 2" key="1">
    <citation type="submission" date="2012-02" db="EMBL/GenBank/DDBJ databases">
        <title>Complete genome sequence of Actinoplanes missouriensis 431 (= NBRC 102363).</title>
        <authorList>
            <person name="Ohnishi Y."/>
            <person name="Ishikawa J."/>
            <person name="Sekine M."/>
            <person name="Hosoyama A."/>
            <person name="Harada T."/>
            <person name="Narita H."/>
            <person name="Hata T."/>
            <person name="Konno Y."/>
            <person name="Tutikane K."/>
            <person name="Fujita N."/>
            <person name="Horinouchi S."/>
            <person name="Hayakawa M."/>
        </authorList>
    </citation>
    <scope>NUCLEOTIDE SEQUENCE [LARGE SCALE GENOMIC DNA]</scope>
    <source>
        <strain evidence="2">ATCC 14538 / DSM 43046 / CBS 188.64 / JCM 3121 / NBRC 102363 / NCIMB 12654 / NRRL B-3342 / UNCC 431</strain>
    </source>
</reference>
<dbReference type="STRING" id="512565.AMIS_77980"/>
<keyword evidence="2" id="KW-1185">Reference proteome</keyword>
<dbReference type="AlphaFoldDB" id="I0HJ31"/>
<evidence type="ECO:0008006" key="3">
    <source>
        <dbReference type="Google" id="ProtNLM"/>
    </source>
</evidence>
<proteinExistence type="predicted"/>
<dbReference type="OrthoDB" id="4247883at2"/>
<evidence type="ECO:0000313" key="2">
    <source>
        <dbReference type="Proteomes" id="UP000007882"/>
    </source>
</evidence>
<dbReference type="RefSeq" id="WP_014447901.1">
    <property type="nucleotide sequence ID" value="NC_017093.1"/>
</dbReference>
<protein>
    <recommendedName>
        <fullName evidence="3">PE domain-containing protein</fullName>
    </recommendedName>
</protein>